<proteinExistence type="predicted"/>
<dbReference type="CDD" id="cd12797">
    <property type="entry name" value="M23_peptidase"/>
    <property type="match status" value="1"/>
</dbReference>
<evidence type="ECO:0000259" key="1">
    <source>
        <dbReference type="Pfam" id="PF01551"/>
    </source>
</evidence>
<dbReference type="InterPro" id="IPR050570">
    <property type="entry name" value="Cell_wall_metabolism_enzyme"/>
</dbReference>
<evidence type="ECO:0000313" key="3">
    <source>
        <dbReference type="Proteomes" id="UP000077462"/>
    </source>
</evidence>
<dbReference type="EMBL" id="CP010969">
    <property type="protein sequence ID" value="AJQ51674.1"/>
    <property type="molecule type" value="Genomic_DNA"/>
</dbReference>
<protein>
    <submittedName>
        <fullName evidence="2">Membrane protein</fullName>
    </submittedName>
</protein>
<gene>
    <name evidence="2" type="ORF">UQ52_02180</name>
</gene>
<dbReference type="Gene3D" id="2.70.70.10">
    <property type="entry name" value="Glucose Permease (Domain IIA)"/>
    <property type="match status" value="1"/>
</dbReference>
<dbReference type="Proteomes" id="UP000077462">
    <property type="component" value="Chromosome"/>
</dbReference>
<dbReference type="SUPFAM" id="SSF51261">
    <property type="entry name" value="Duplicated hybrid motif"/>
    <property type="match status" value="1"/>
</dbReference>
<reference evidence="2 3" key="1">
    <citation type="journal article" date="2016" name="Genome Announc.">
        <title>Genome Sequence of the Tick-Borne Pathogen Rickettsia raoultii.</title>
        <authorList>
            <person name="El Karkouri K."/>
            <person name="Mediannikov O."/>
            <person name="Robert C."/>
            <person name="Raoult D."/>
            <person name="Fournier P.E."/>
        </authorList>
    </citation>
    <scope>NUCLEOTIDE SEQUENCE [LARGE SCALE GENOMIC DNA]</scope>
    <source>
        <strain evidence="2 3">Khabarovsk</strain>
    </source>
</reference>
<dbReference type="RefSeq" id="WP_198023472.1">
    <property type="nucleotide sequence ID" value="NZ_CP010969.1"/>
</dbReference>
<evidence type="ECO:0000313" key="2">
    <source>
        <dbReference type="EMBL" id="AJQ51674.1"/>
    </source>
</evidence>
<sequence>MFSNVNNSFVKYMQYPVVLSIVICLCLVACVDQPPAPIEYKVGDVTANNNSTELDHDEGMIVQRTMEDNPASEKVSGRLEEPKAKIIEDDNDNDDIEIPMSRNEDEDEEAIEQLNFVKPLNGVIITEFKAGKSKGIDIAAKEYSEVKSIAAGTVIYSGYNKQFGNLVIVKLDKDDLEVAYASLDDLLLKKGDKIARNSVIGHVEHKLYFAMRKNKIAVDPNKYIEF</sequence>
<feature type="domain" description="M23ase beta-sheet core" evidence="1">
    <location>
        <begin position="132"/>
        <end position="220"/>
    </location>
</feature>
<accession>A0A9N7BLX9</accession>
<dbReference type="Pfam" id="PF01551">
    <property type="entry name" value="Peptidase_M23"/>
    <property type="match status" value="1"/>
</dbReference>
<dbReference type="PANTHER" id="PTHR21666">
    <property type="entry name" value="PEPTIDASE-RELATED"/>
    <property type="match status" value="1"/>
</dbReference>
<name>A0A9N7BLX9_RICCR</name>
<dbReference type="AlphaFoldDB" id="A0A9N7BLX9"/>
<dbReference type="InterPro" id="IPR011055">
    <property type="entry name" value="Dup_hybrid_motif"/>
</dbReference>
<dbReference type="InterPro" id="IPR016047">
    <property type="entry name" value="M23ase_b-sheet_dom"/>
</dbReference>
<dbReference type="PANTHER" id="PTHR21666:SF270">
    <property type="entry name" value="MUREIN HYDROLASE ACTIVATOR ENVC"/>
    <property type="match status" value="1"/>
</dbReference>
<dbReference type="GO" id="GO:0004222">
    <property type="term" value="F:metalloendopeptidase activity"/>
    <property type="evidence" value="ECO:0007669"/>
    <property type="project" value="TreeGrafter"/>
</dbReference>
<organism evidence="2 3">
    <name type="scientific">Rickettsia conorii subsp. raoultii</name>
    <dbReference type="NCBI Taxonomy" id="369822"/>
    <lineage>
        <taxon>Bacteria</taxon>
        <taxon>Pseudomonadati</taxon>
        <taxon>Pseudomonadota</taxon>
        <taxon>Alphaproteobacteria</taxon>
        <taxon>Rickettsiales</taxon>
        <taxon>Rickettsiaceae</taxon>
        <taxon>Rickettsieae</taxon>
        <taxon>Rickettsia</taxon>
        <taxon>spotted fever group</taxon>
    </lineage>
</organism>